<dbReference type="Proteomes" id="UP000615026">
    <property type="component" value="Unassembled WGS sequence"/>
</dbReference>
<dbReference type="RefSeq" id="WP_193992334.1">
    <property type="nucleotide sequence ID" value="NZ_JADEXP010000046.1"/>
</dbReference>
<protein>
    <submittedName>
        <fullName evidence="4">Proprotein convertase P-domain-containing protein</fullName>
    </submittedName>
</protein>
<evidence type="ECO:0000313" key="5">
    <source>
        <dbReference type="Proteomes" id="UP000615026"/>
    </source>
</evidence>
<dbReference type="InterPro" id="IPR008979">
    <property type="entry name" value="Galactose-bd-like_sf"/>
</dbReference>
<gene>
    <name evidence="4" type="ORF">IQ260_07655</name>
</gene>
<proteinExistence type="predicted"/>
<keyword evidence="1" id="KW-0645">Protease</keyword>
<keyword evidence="5" id="KW-1185">Reference proteome</keyword>
<dbReference type="PROSITE" id="PS51829">
    <property type="entry name" value="P_HOMO_B"/>
    <property type="match status" value="1"/>
</dbReference>
<evidence type="ECO:0000256" key="1">
    <source>
        <dbReference type="ARBA" id="ARBA00022670"/>
    </source>
</evidence>
<evidence type="ECO:0000259" key="3">
    <source>
        <dbReference type="PROSITE" id="PS51829"/>
    </source>
</evidence>
<evidence type="ECO:0000313" key="4">
    <source>
        <dbReference type="EMBL" id="MBE9066525.1"/>
    </source>
</evidence>
<organism evidence="4 5">
    <name type="scientific">Leptolyngbya cf. ectocarpi LEGE 11479</name>
    <dbReference type="NCBI Taxonomy" id="1828722"/>
    <lineage>
        <taxon>Bacteria</taxon>
        <taxon>Bacillati</taxon>
        <taxon>Cyanobacteriota</taxon>
        <taxon>Cyanophyceae</taxon>
        <taxon>Leptolyngbyales</taxon>
        <taxon>Leptolyngbyaceae</taxon>
        <taxon>Leptolyngbya group</taxon>
        <taxon>Leptolyngbya</taxon>
    </lineage>
</organism>
<dbReference type="EMBL" id="JADEXP010000046">
    <property type="protein sequence ID" value="MBE9066525.1"/>
    <property type="molecule type" value="Genomic_DNA"/>
</dbReference>
<dbReference type="GO" id="GO:0004252">
    <property type="term" value="F:serine-type endopeptidase activity"/>
    <property type="evidence" value="ECO:0007669"/>
    <property type="project" value="InterPro"/>
</dbReference>
<dbReference type="SUPFAM" id="SSF49785">
    <property type="entry name" value="Galactose-binding domain-like"/>
    <property type="match status" value="1"/>
</dbReference>
<keyword evidence="2" id="KW-0378">Hydrolase</keyword>
<comment type="caution">
    <text evidence="4">The sequence shown here is derived from an EMBL/GenBank/DDBJ whole genome shotgun (WGS) entry which is preliminary data.</text>
</comment>
<dbReference type="InterPro" id="IPR002884">
    <property type="entry name" value="P_dom"/>
</dbReference>
<name>A0A928WZY0_LEPEC</name>
<evidence type="ECO:0000256" key="2">
    <source>
        <dbReference type="ARBA" id="ARBA00022801"/>
    </source>
</evidence>
<dbReference type="Pfam" id="PF01483">
    <property type="entry name" value="P_proprotein"/>
    <property type="match status" value="1"/>
</dbReference>
<dbReference type="Gene3D" id="2.60.120.260">
    <property type="entry name" value="Galactose-binding domain-like"/>
    <property type="match status" value="1"/>
</dbReference>
<accession>A0A928WZY0</accession>
<feature type="domain" description="P/Homo B" evidence="3">
    <location>
        <begin position="1"/>
        <end position="38"/>
    </location>
</feature>
<dbReference type="GO" id="GO:0006508">
    <property type="term" value="P:proteolysis"/>
    <property type="evidence" value="ECO:0007669"/>
    <property type="project" value="UniProtKB-KW"/>
</dbReference>
<sequence length="80" mass="9194">MLSSDPNGTWTLQIQDQAFVDGGFLNRWSLDLVLESQGRTKRYARVFDTDWCPGNDSGAGGKYRRPGHPRWPLARSRIWQ</sequence>
<dbReference type="AlphaFoldDB" id="A0A928WZY0"/>
<reference evidence="4" key="1">
    <citation type="submission" date="2020-10" db="EMBL/GenBank/DDBJ databases">
        <authorList>
            <person name="Castelo-Branco R."/>
            <person name="Eusebio N."/>
            <person name="Adriana R."/>
            <person name="Vieira A."/>
            <person name="Brugerolle De Fraissinette N."/>
            <person name="Rezende De Castro R."/>
            <person name="Schneider M.P."/>
            <person name="Vasconcelos V."/>
            <person name="Leao P.N."/>
        </authorList>
    </citation>
    <scope>NUCLEOTIDE SEQUENCE</scope>
    <source>
        <strain evidence="4">LEGE 11479</strain>
    </source>
</reference>